<dbReference type="GO" id="GO:0050660">
    <property type="term" value="F:flavin adenine dinucleotide binding"/>
    <property type="evidence" value="ECO:0007669"/>
    <property type="project" value="TreeGrafter"/>
</dbReference>
<evidence type="ECO:0000256" key="3">
    <source>
        <dbReference type="ARBA" id="ARBA00022827"/>
    </source>
</evidence>
<evidence type="ECO:0000313" key="9">
    <source>
        <dbReference type="Proteomes" id="UP000034883"/>
    </source>
</evidence>
<sequence length="472" mass="49340">MPSAFDVVVIGAGPAGAVAALRAADLGARTALVARDRFGGMAANDGPVPVRTLAHAARLVREARQLDRYGICAGEPVVDYPRLLARVREVVDHVGRESALRGQCESAGVVIHENAGAARFVAPHTIETANGLRLDAESIVLCTGGTNRRLSVPGVELTSTHSDAWALTSVPPSMLVIGAGATGVQVASIFHAFGTHVQLFQAGARILPTEDEDVAAEVTDAFRAAGITVRTDFGVIESFEKTASGLRMIVSRDGDRSTAEAALAVVAIGWVANTAELGLDVAGVAADERGRVRVDDYLRTSAPHVFAAGDVTGHLMLVPQALEEGYVAGTNAVRGAVLPRTEHVSPIGSFTDPEYAQVGLGEAQARAELDALVTVIRLDAGTRAIIDGRTSGFCKLIVDRTTSRVVGCHVVGDRAVDIVQLAAIAISAGMTVDELARVPFSFPTYAGVLGRAATTAARTLRRDRAWRAPDVE</sequence>
<keyword evidence="3 5" id="KW-0274">FAD</keyword>
<organism evidence="8 9">
    <name type="scientific">Sandaracinus amylolyticus</name>
    <dbReference type="NCBI Taxonomy" id="927083"/>
    <lineage>
        <taxon>Bacteria</taxon>
        <taxon>Pseudomonadati</taxon>
        <taxon>Myxococcota</taxon>
        <taxon>Polyangia</taxon>
        <taxon>Polyangiales</taxon>
        <taxon>Sandaracinaceae</taxon>
        <taxon>Sandaracinus</taxon>
    </lineage>
</organism>
<evidence type="ECO:0000256" key="4">
    <source>
        <dbReference type="ARBA" id="ARBA00023002"/>
    </source>
</evidence>
<dbReference type="Pfam" id="PF07992">
    <property type="entry name" value="Pyr_redox_2"/>
    <property type="match status" value="1"/>
</dbReference>
<dbReference type="PRINTS" id="PR00411">
    <property type="entry name" value="PNDRDTASEI"/>
</dbReference>
<dbReference type="RefSeq" id="WP_053231824.1">
    <property type="nucleotide sequence ID" value="NZ_CP011125.1"/>
</dbReference>
<dbReference type="STRING" id="927083.DB32_001636"/>
<keyword evidence="5" id="KW-0520">NAD</keyword>
<proteinExistence type="inferred from homology"/>
<dbReference type="PANTHER" id="PTHR43014:SF2">
    <property type="entry name" value="MERCURIC REDUCTASE"/>
    <property type="match status" value="1"/>
</dbReference>
<dbReference type="GO" id="GO:0003955">
    <property type="term" value="F:NAD(P)H dehydrogenase (quinone) activity"/>
    <property type="evidence" value="ECO:0007669"/>
    <property type="project" value="TreeGrafter"/>
</dbReference>
<feature type="binding site" evidence="5">
    <location>
        <position position="269"/>
    </location>
    <ligand>
        <name>NAD(+)</name>
        <dbReference type="ChEBI" id="CHEBI:57540"/>
    </ligand>
</feature>
<dbReference type="Gene3D" id="3.30.390.30">
    <property type="match status" value="1"/>
</dbReference>
<reference evidence="8 9" key="1">
    <citation type="submission" date="2015-03" db="EMBL/GenBank/DDBJ databases">
        <title>Genome assembly of Sandaracinus amylolyticus DSM 53668.</title>
        <authorList>
            <person name="Sharma G."/>
            <person name="Subramanian S."/>
        </authorList>
    </citation>
    <scope>NUCLEOTIDE SEQUENCE [LARGE SCALE GENOMIC DNA]</scope>
    <source>
        <strain evidence="8 9">DSM 53668</strain>
    </source>
</reference>
<dbReference type="InterPro" id="IPR004099">
    <property type="entry name" value="Pyr_nucl-diS_OxRdtase_dimer"/>
</dbReference>
<dbReference type="AlphaFoldDB" id="A0A0F6W0N3"/>
<evidence type="ECO:0000259" key="6">
    <source>
        <dbReference type="Pfam" id="PF02852"/>
    </source>
</evidence>
<feature type="binding site" evidence="5">
    <location>
        <position position="310"/>
    </location>
    <ligand>
        <name>FAD</name>
        <dbReference type="ChEBI" id="CHEBI:57692"/>
    </ligand>
</feature>
<comment type="cofactor">
    <cofactor evidence="5">
        <name>FAD</name>
        <dbReference type="ChEBI" id="CHEBI:57692"/>
    </cofactor>
    <text evidence="5">Binds 1 FAD per subunit.</text>
</comment>
<dbReference type="OrthoDB" id="9769238at2"/>
<dbReference type="InterPro" id="IPR016156">
    <property type="entry name" value="FAD/NAD-linked_Rdtase_dimer_sf"/>
</dbReference>
<keyword evidence="5" id="KW-0547">Nucleotide-binding</keyword>
<dbReference type="Pfam" id="PF02852">
    <property type="entry name" value="Pyr_redox_dim"/>
    <property type="match status" value="1"/>
</dbReference>
<gene>
    <name evidence="8" type="ORF">DB32_001636</name>
</gene>
<dbReference type="InterPro" id="IPR023753">
    <property type="entry name" value="FAD/NAD-binding_dom"/>
</dbReference>
<evidence type="ECO:0000313" key="8">
    <source>
        <dbReference type="EMBL" id="AKF04487.1"/>
    </source>
</evidence>
<dbReference type="EMBL" id="CP011125">
    <property type="protein sequence ID" value="AKF04487.1"/>
    <property type="molecule type" value="Genomic_DNA"/>
</dbReference>
<dbReference type="InterPro" id="IPR036188">
    <property type="entry name" value="FAD/NAD-bd_sf"/>
</dbReference>
<dbReference type="PIRSF" id="PIRSF000350">
    <property type="entry name" value="Mercury_reductase_MerA"/>
    <property type="match status" value="1"/>
</dbReference>
<keyword evidence="9" id="KW-1185">Reference proteome</keyword>
<evidence type="ECO:0000259" key="7">
    <source>
        <dbReference type="Pfam" id="PF07992"/>
    </source>
</evidence>
<dbReference type="PRINTS" id="PR00368">
    <property type="entry name" value="FADPNR"/>
</dbReference>
<protein>
    <submittedName>
        <fullName evidence="8">Glutathione reductase</fullName>
    </submittedName>
</protein>
<evidence type="ECO:0000256" key="5">
    <source>
        <dbReference type="PIRSR" id="PIRSR000350-3"/>
    </source>
</evidence>
<keyword evidence="4" id="KW-0560">Oxidoreductase</keyword>
<dbReference type="Proteomes" id="UP000034883">
    <property type="component" value="Chromosome"/>
</dbReference>
<comment type="similarity">
    <text evidence="1">Belongs to the class-I pyridine nucleotide-disulfide oxidoreductase family.</text>
</comment>
<feature type="domain" description="FAD/NAD(P)-binding" evidence="7">
    <location>
        <begin position="5"/>
        <end position="325"/>
    </location>
</feature>
<accession>A0A0F6W0N3</accession>
<name>A0A0F6W0N3_9BACT</name>
<dbReference type="SUPFAM" id="SSF51905">
    <property type="entry name" value="FAD/NAD(P)-binding domain"/>
    <property type="match status" value="1"/>
</dbReference>
<evidence type="ECO:0000256" key="1">
    <source>
        <dbReference type="ARBA" id="ARBA00007532"/>
    </source>
</evidence>
<dbReference type="SUPFAM" id="SSF55424">
    <property type="entry name" value="FAD/NAD-linked reductases, dimerisation (C-terminal) domain"/>
    <property type="match status" value="1"/>
</dbReference>
<keyword evidence="2" id="KW-0285">Flavoprotein</keyword>
<dbReference type="PANTHER" id="PTHR43014">
    <property type="entry name" value="MERCURIC REDUCTASE"/>
    <property type="match status" value="1"/>
</dbReference>
<dbReference type="FunFam" id="3.30.390.30:FF:000001">
    <property type="entry name" value="Dihydrolipoyl dehydrogenase"/>
    <property type="match status" value="1"/>
</dbReference>
<dbReference type="KEGG" id="samy:DB32_001636"/>
<feature type="domain" description="Pyridine nucleotide-disulphide oxidoreductase dimerisation" evidence="6">
    <location>
        <begin position="346"/>
        <end position="451"/>
    </location>
</feature>
<evidence type="ECO:0000256" key="2">
    <source>
        <dbReference type="ARBA" id="ARBA00022630"/>
    </source>
</evidence>
<dbReference type="Gene3D" id="3.50.50.60">
    <property type="entry name" value="FAD/NAD(P)-binding domain"/>
    <property type="match status" value="2"/>
</dbReference>
<dbReference type="InterPro" id="IPR001100">
    <property type="entry name" value="Pyr_nuc-diS_OxRdtase"/>
</dbReference>